<evidence type="ECO:0000256" key="5">
    <source>
        <dbReference type="ARBA" id="ARBA00022840"/>
    </source>
</evidence>
<dbReference type="GO" id="GO:0005524">
    <property type="term" value="F:ATP binding"/>
    <property type="evidence" value="ECO:0007669"/>
    <property type="project" value="UniProtKB-KW"/>
</dbReference>
<accession>A0A3B0ZU61</accession>
<evidence type="ECO:0000256" key="3">
    <source>
        <dbReference type="ARBA" id="ARBA00022640"/>
    </source>
</evidence>
<evidence type="ECO:0000256" key="2">
    <source>
        <dbReference type="ARBA" id="ARBA00022528"/>
    </source>
</evidence>
<comment type="subcellular location">
    <subcellularLocation>
        <location evidence="1">Plastid</location>
    </subcellularLocation>
</comment>
<proteinExistence type="predicted"/>
<evidence type="ECO:0000313" key="6">
    <source>
        <dbReference type="EMBL" id="VAW90877.1"/>
    </source>
</evidence>
<evidence type="ECO:0000256" key="4">
    <source>
        <dbReference type="ARBA" id="ARBA00022741"/>
    </source>
</evidence>
<organism evidence="6">
    <name type="scientific">hydrothermal vent metagenome</name>
    <dbReference type="NCBI Taxonomy" id="652676"/>
    <lineage>
        <taxon>unclassified sequences</taxon>
        <taxon>metagenomes</taxon>
        <taxon>ecological metagenomes</taxon>
    </lineage>
</organism>
<dbReference type="PANTHER" id="PTHR42960:SF1">
    <property type="entry name" value="YCF46 PROTEIN"/>
    <property type="match status" value="1"/>
</dbReference>
<dbReference type="AlphaFoldDB" id="A0A3B0ZU61"/>
<dbReference type="GO" id="GO:0009536">
    <property type="term" value="C:plastid"/>
    <property type="evidence" value="ECO:0007669"/>
    <property type="project" value="UniProtKB-SubCell"/>
</dbReference>
<sequence length="142" mass="16368">MNYLDQLDQMLDANFRLVSIETYDPDRVTDLFTQLSRFSNKAFYYWEDIQGLHRIGASHIKIPRTGPENELLTHIEGSKHFGVYILRDFNDALENETNIQNLMKIASGDINKVVVLLGDFVNLPKALVPFTLRSKHQMRQAG</sequence>
<dbReference type="InterPro" id="IPR052381">
    <property type="entry name" value="AAA_domain_protein"/>
</dbReference>
<keyword evidence="5" id="KW-0067">ATP-binding</keyword>
<dbReference type="PANTHER" id="PTHR42960">
    <property type="entry name" value="YCF46 PROTEIN"/>
    <property type="match status" value="1"/>
</dbReference>
<gene>
    <name evidence="6" type="ORF">MNBD_GAMMA21-611</name>
</gene>
<reference evidence="6" key="1">
    <citation type="submission" date="2018-06" db="EMBL/GenBank/DDBJ databases">
        <authorList>
            <person name="Zhirakovskaya E."/>
        </authorList>
    </citation>
    <scope>NUCLEOTIDE SEQUENCE</scope>
</reference>
<protein>
    <submittedName>
        <fullName evidence="6">Uncharacterized protein</fullName>
    </submittedName>
</protein>
<evidence type="ECO:0000256" key="1">
    <source>
        <dbReference type="ARBA" id="ARBA00004474"/>
    </source>
</evidence>
<name>A0A3B0ZU61_9ZZZZ</name>
<keyword evidence="2" id="KW-0150">Chloroplast</keyword>
<keyword evidence="3" id="KW-0934">Plastid</keyword>
<dbReference type="EMBL" id="UOFR01000007">
    <property type="protein sequence ID" value="VAW90877.1"/>
    <property type="molecule type" value="Genomic_DNA"/>
</dbReference>
<keyword evidence="4" id="KW-0547">Nucleotide-binding</keyword>